<reference evidence="5" key="1">
    <citation type="submission" date="2021-04" db="EMBL/GenBank/DDBJ databases">
        <title>Phycicoccus avicenniae sp. nov., a novel endophytic actinomycetes isolated from branch of Avicennia mariana.</title>
        <authorList>
            <person name="Tuo L."/>
        </authorList>
    </citation>
    <scope>NUCLEOTIDE SEQUENCE</scope>
    <source>
        <strain evidence="5">BSK3Z-2</strain>
    </source>
</reference>
<dbReference type="InterPro" id="IPR015324">
    <property type="entry name" value="Ribosomal_Rsm22-like"/>
</dbReference>
<dbReference type="Gene3D" id="3.40.50.150">
    <property type="entry name" value="Vaccinia Virus protein VP39"/>
    <property type="match status" value="1"/>
</dbReference>
<keyword evidence="5" id="KW-0808">Transferase</keyword>
<name>A0A941DCT0_9MICO</name>
<protein>
    <submittedName>
        <fullName evidence="5">rRNA methyltransferase</fullName>
    </submittedName>
</protein>
<dbReference type="GO" id="GO:0008168">
    <property type="term" value="F:methyltransferase activity"/>
    <property type="evidence" value="ECO:0007669"/>
    <property type="project" value="UniProtKB-KW"/>
</dbReference>
<dbReference type="EMBL" id="JAGSNF010000017">
    <property type="protein sequence ID" value="MBR7743967.1"/>
    <property type="molecule type" value="Genomic_DNA"/>
</dbReference>
<evidence type="ECO:0000313" key="5">
    <source>
        <dbReference type="EMBL" id="MBR7743967.1"/>
    </source>
</evidence>
<keyword evidence="1" id="KW-0479">Metal-binding</keyword>
<dbReference type="PANTHER" id="PTHR13184">
    <property type="entry name" value="37S RIBOSOMAL PROTEIN S22"/>
    <property type="match status" value="1"/>
</dbReference>
<evidence type="ECO:0000256" key="4">
    <source>
        <dbReference type="ARBA" id="ARBA00023014"/>
    </source>
</evidence>
<dbReference type="GO" id="GO:0015935">
    <property type="term" value="C:small ribosomal subunit"/>
    <property type="evidence" value="ECO:0007669"/>
    <property type="project" value="TreeGrafter"/>
</dbReference>
<organism evidence="5 6">
    <name type="scientific">Phycicoccus avicenniae</name>
    <dbReference type="NCBI Taxonomy" id="2828860"/>
    <lineage>
        <taxon>Bacteria</taxon>
        <taxon>Bacillati</taxon>
        <taxon>Actinomycetota</taxon>
        <taxon>Actinomycetes</taxon>
        <taxon>Micrococcales</taxon>
        <taxon>Intrasporangiaceae</taxon>
        <taxon>Phycicoccus</taxon>
    </lineage>
</organism>
<keyword evidence="6" id="KW-1185">Reference proteome</keyword>
<dbReference type="SUPFAM" id="SSF53335">
    <property type="entry name" value="S-adenosyl-L-methionine-dependent methyltransferases"/>
    <property type="match status" value="1"/>
</dbReference>
<dbReference type="PANTHER" id="PTHR13184:SF5">
    <property type="entry name" value="METHYLTRANSFERASE-LIKE PROTEIN 17, MITOCHONDRIAL"/>
    <property type="match status" value="1"/>
</dbReference>
<sequence length="313" mass="32986">MLAGVPTGDLHRATGSLIEAYRSGAPPADLVLRDPVRAAAYAGYRMPATAAAVGRVLREARRLVPDLPVATLTDVGGGTGAAAWAAAETLPDLRDVEVVDASADALALGARIAAHGPPPLTGARWTRRALGVGSGVPAADLITVSYLLGELPDPTRHAVVDAAVGAARSVVAVVEPGTPRGFAAVVEARDRLLGAGWHVLAPCPHEDVCPLAAAGDWCHLAVRLDRTALHRRLKDAVRGHEDEKVSYVVATREPLGRARGRVLRHPVTRKGLVRLEVCRDDGDAAPEVVTKRDRERYRAARDVAWGDPWTPSG</sequence>
<dbReference type="InterPro" id="IPR029063">
    <property type="entry name" value="SAM-dependent_MTases_sf"/>
</dbReference>
<gene>
    <name evidence="5" type="ORF">KC207_11770</name>
</gene>
<dbReference type="Proteomes" id="UP000677016">
    <property type="component" value="Unassembled WGS sequence"/>
</dbReference>
<dbReference type="GO" id="GO:0051536">
    <property type="term" value="F:iron-sulfur cluster binding"/>
    <property type="evidence" value="ECO:0007669"/>
    <property type="project" value="UniProtKB-KW"/>
</dbReference>
<dbReference type="GO" id="GO:0003735">
    <property type="term" value="F:structural constituent of ribosome"/>
    <property type="evidence" value="ECO:0007669"/>
    <property type="project" value="TreeGrafter"/>
</dbReference>
<dbReference type="GO" id="GO:0006412">
    <property type="term" value="P:translation"/>
    <property type="evidence" value="ECO:0007669"/>
    <property type="project" value="InterPro"/>
</dbReference>
<dbReference type="GO" id="GO:0032259">
    <property type="term" value="P:methylation"/>
    <property type="evidence" value="ECO:0007669"/>
    <property type="project" value="UniProtKB-KW"/>
</dbReference>
<evidence type="ECO:0000256" key="1">
    <source>
        <dbReference type="ARBA" id="ARBA00022723"/>
    </source>
</evidence>
<dbReference type="AlphaFoldDB" id="A0A941DCT0"/>
<evidence type="ECO:0000256" key="3">
    <source>
        <dbReference type="ARBA" id="ARBA00023004"/>
    </source>
</evidence>
<accession>A0A941DCT0</accession>
<dbReference type="InterPro" id="IPR052571">
    <property type="entry name" value="Mt_RNA_Methyltransferase"/>
</dbReference>
<dbReference type="Pfam" id="PF09243">
    <property type="entry name" value="Rsm22"/>
    <property type="match status" value="1"/>
</dbReference>
<keyword evidence="2" id="KW-0809">Transit peptide</keyword>
<comment type="caution">
    <text evidence="5">The sequence shown here is derived from an EMBL/GenBank/DDBJ whole genome shotgun (WGS) entry which is preliminary data.</text>
</comment>
<evidence type="ECO:0000313" key="6">
    <source>
        <dbReference type="Proteomes" id="UP000677016"/>
    </source>
</evidence>
<keyword evidence="4" id="KW-0411">Iron-sulfur</keyword>
<proteinExistence type="predicted"/>
<dbReference type="GO" id="GO:0046872">
    <property type="term" value="F:metal ion binding"/>
    <property type="evidence" value="ECO:0007669"/>
    <property type="project" value="UniProtKB-KW"/>
</dbReference>
<keyword evidence="3" id="KW-0408">Iron</keyword>
<keyword evidence="5" id="KW-0489">Methyltransferase</keyword>
<evidence type="ECO:0000256" key="2">
    <source>
        <dbReference type="ARBA" id="ARBA00022946"/>
    </source>
</evidence>